<evidence type="ECO:0000256" key="4">
    <source>
        <dbReference type="ARBA" id="ARBA00022475"/>
    </source>
</evidence>
<feature type="transmembrane region" description="Helical" evidence="10">
    <location>
        <begin position="6"/>
        <end position="27"/>
    </location>
</feature>
<keyword evidence="2" id="KW-0813">Transport</keyword>
<feature type="transmembrane region" description="Helical" evidence="10">
    <location>
        <begin position="246"/>
        <end position="264"/>
    </location>
</feature>
<dbReference type="InterPro" id="IPR050616">
    <property type="entry name" value="CPA3_Na-H_Antiporter_A"/>
</dbReference>
<feature type="transmembrane region" description="Helical" evidence="10">
    <location>
        <begin position="303"/>
        <end position="322"/>
    </location>
</feature>
<dbReference type="GO" id="GO:0005886">
    <property type="term" value="C:plasma membrane"/>
    <property type="evidence" value="ECO:0007669"/>
    <property type="project" value="UniProtKB-SubCell"/>
</dbReference>
<keyword evidence="7" id="KW-0406">Ion transport</keyword>
<dbReference type="PRINTS" id="PR01434">
    <property type="entry name" value="NADHDHGNASE5"/>
</dbReference>
<sequence length="794" mass="84320">MIAYSAALTLLALFLPLVAAVLAPALINRLGYRASWLLALMPFLSFLHFLSFLPEIADGGEVTGGYAWVPSYNVSFSWYLDGLSLTFALLITGIGTLIVLYAGAYMKGHAQQGRFLAFLLLFMGAMLGLVMSDSFLMLFIYWELTSITSFLLIGFDHERQAARRAALQALVITGGGGLALLAGLILLWNVSGVTQLSMLLHVDNIVTTSPYYLAILLLILGGAFTKSAQFPFHVWLPNAMEAPTPVSAYLHSATMVKAGVYLLMRLQPVLGDTPAWQILLPFFGGITLIVGSVIAVRQTDLKLMLAYTTVASLGLMVMLTGFGSDHALAAAVLYLIAHSLFKGALFMVAGCLDHEAGSRDLTDLSGLKRAMPITFVASLLAGLSMAGLPPLFGFLAKEEIYAALYGGNLRALLFTGVAVIGNALMMVVGLALAFKPFLGRDAKSPATAHDGPALLWLGPLVLALVGLAAAVFSAPFHKAISSPMLSAVARKASVVEVSLVPHIGVPLALSVFTIALGLTLFLMLDRLRAGVAYLLNNLGPGPDEGFDRLMAGLVRASFRITNLIHGGRLDVYVTLTLILVAAAFLVPMAVFGEGPDWPSLPGHIELHEAAFLLIAVSGLYAVLRAANRLDAIVALGIQGFAISVIFLLFGAPDLSFTQFMIETLSVVILALAMTRLKLHPADHRPWPQVLLDGAVALACGTGLMLMLLKVTQVPFDPVLTAFFNTYSKTIAHGANVVNVIIVDFRGVDTLGEIAVVTVTGLAILALIRIRAPKLRPDAHQSGQKAETADAGGAP</sequence>
<feature type="transmembrane region" description="Helical" evidence="10">
    <location>
        <begin position="569"/>
        <end position="592"/>
    </location>
</feature>
<dbReference type="NCBIfam" id="NF009287">
    <property type="entry name" value="PRK12647.1"/>
    <property type="match status" value="1"/>
</dbReference>
<gene>
    <name evidence="16" type="ORF">BJF91_05055</name>
    <name evidence="15" type="ORF">GGQ71_001523</name>
</gene>
<reference evidence="15 18" key="2">
    <citation type="submission" date="2020-08" db="EMBL/GenBank/DDBJ databases">
        <title>Genomic Encyclopedia of Type Strains, Phase IV (KMG-IV): sequencing the most valuable type-strain genomes for metagenomic binning, comparative biology and taxonomic classification.</title>
        <authorList>
            <person name="Goeker M."/>
        </authorList>
    </citation>
    <scope>NUCLEOTIDE SEQUENCE [LARGE SCALE GENOMIC DNA]</scope>
    <source>
        <strain evidence="15 18">DSM 100021</strain>
    </source>
</reference>
<dbReference type="InterPro" id="IPR046806">
    <property type="entry name" value="MrpA_C/MbhE"/>
</dbReference>
<evidence type="ECO:0000313" key="17">
    <source>
        <dbReference type="Proteomes" id="UP000185598"/>
    </source>
</evidence>
<dbReference type="PANTHER" id="PTHR43373:SF1">
    <property type="entry name" value="NA(+)_H(+) ANTIPORTER SUBUNIT A"/>
    <property type="match status" value="1"/>
</dbReference>
<feature type="domain" description="NADH:quinone oxidoreductase/Mrp antiporter transmembrane" evidence="11">
    <location>
        <begin position="132"/>
        <end position="417"/>
    </location>
</feature>
<feature type="transmembrane region" description="Helical" evidence="10">
    <location>
        <begin position="753"/>
        <end position="771"/>
    </location>
</feature>
<feature type="transmembrane region" description="Helical" evidence="10">
    <location>
        <begin position="412"/>
        <end position="434"/>
    </location>
</feature>
<dbReference type="InterPro" id="IPR025383">
    <property type="entry name" value="MrpA_C/MbhD"/>
</dbReference>
<evidence type="ECO:0000259" key="13">
    <source>
        <dbReference type="Pfam" id="PF13244"/>
    </source>
</evidence>
<dbReference type="Pfam" id="PF20501">
    <property type="entry name" value="MbhE"/>
    <property type="match status" value="1"/>
</dbReference>
<dbReference type="GO" id="GO:0015297">
    <property type="term" value="F:antiporter activity"/>
    <property type="evidence" value="ECO:0007669"/>
    <property type="project" value="UniProtKB-KW"/>
</dbReference>
<feature type="transmembrane region" description="Helical" evidence="10">
    <location>
        <begin position="656"/>
        <end position="676"/>
    </location>
</feature>
<keyword evidence="6 10" id="KW-1133">Transmembrane helix</keyword>
<evidence type="ECO:0000313" key="15">
    <source>
        <dbReference type="EMBL" id="MBB4007260.1"/>
    </source>
</evidence>
<evidence type="ECO:0000313" key="16">
    <source>
        <dbReference type="EMBL" id="OLP47742.1"/>
    </source>
</evidence>
<dbReference type="Proteomes" id="UP000544107">
    <property type="component" value="Unassembled WGS sequence"/>
</dbReference>
<keyword evidence="5 9" id="KW-0812">Transmembrane</keyword>
<dbReference type="InterPro" id="IPR001750">
    <property type="entry name" value="ND/Mrp_TM"/>
</dbReference>
<organism evidence="16 17">
    <name type="scientific">Allorhizobium taibaishanense</name>
    <dbReference type="NCBI Taxonomy" id="887144"/>
    <lineage>
        <taxon>Bacteria</taxon>
        <taxon>Pseudomonadati</taxon>
        <taxon>Pseudomonadota</taxon>
        <taxon>Alphaproteobacteria</taxon>
        <taxon>Hyphomicrobiales</taxon>
        <taxon>Rhizobiaceae</taxon>
        <taxon>Rhizobium/Agrobacterium group</taxon>
        <taxon>Allorhizobium</taxon>
    </lineage>
</organism>
<dbReference type="AlphaFoldDB" id="A0A1Q8ZZH7"/>
<dbReference type="InterPro" id="IPR001516">
    <property type="entry name" value="Proton_antipo_N"/>
</dbReference>
<evidence type="ECO:0000259" key="14">
    <source>
        <dbReference type="Pfam" id="PF20501"/>
    </source>
</evidence>
<feature type="transmembrane region" description="Helical" evidence="10">
    <location>
        <begin position="34"/>
        <end position="56"/>
    </location>
</feature>
<feature type="transmembrane region" description="Helical" evidence="10">
    <location>
        <begin position="208"/>
        <end position="225"/>
    </location>
</feature>
<evidence type="ECO:0000256" key="1">
    <source>
        <dbReference type="ARBA" id="ARBA00004651"/>
    </source>
</evidence>
<dbReference type="Pfam" id="PF13244">
    <property type="entry name" value="MbhD"/>
    <property type="match status" value="1"/>
</dbReference>
<dbReference type="RefSeq" id="WP_075616921.1">
    <property type="nucleotide sequence ID" value="NZ_JACIED010000002.1"/>
</dbReference>
<feature type="transmembrane region" description="Helical" evidence="10">
    <location>
        <begin position="276"/>
        <end position="296"/>
    </location>
</feature>
<feature type="transmembrane region" description="Helical" evidence="10">
    <location>
        <begin position="328"/>
        <end position="352"/>
    </location>
</feature>
<dbReference type="PANTHER" id="PTHR43373">
    <property type="entry name" value="NA(+)/H(+) ANTIPORTER SUBUNIT"/>
    <property type="match status" value="1"/>
</dbReference>
<evidence type="ECO:0000256" key="6">
    <source>
        <dbReference type="ARBA" id="ARBA00022989"/>
    </source>
</evidence>
<evidence type="ECO:0000256" key="5">
    <source>
        <dbReference type="ARBA" id="ARBA00022692"/>
    </source>
</evidence>
<dbReference type="EMBL" id="MKIN01000027">
    <property type="protein sequence ID" value="OLP47742.1"/>
    <property type="molecule type" value="Genomic_DNA"/>
</dbReference>
<evidence type="ECO:0000259" key="11">
    <source>
        <dbReference type="Pfam" id="PF00361"/>
    </source>
</evidence>
<comment type="caution">
    <text evidence="16">The sequence shown here is derived from an EMBL/GenBank/DDBJ whole genome shotgun (WGS) entry which is preliminary data.</text>
</comment>
<feature type="domain" description="MrpA C-terminal/MbhE" evidence="14">
    <location>
        <begin position="692"/>
        <end position="772"/>
    </location>
</feature>
<evidence type="ECO:0000259" key="12">
    <source>
        <dbReference type="Pfam" id="PF00662"/>
    </source>
</evidence>
<feature type="transmembrane region" description="Helical" evidence="10">
    <location>
        <begin position="76"/>
        <end position="103"/>
    </location>
</feature>
<proteinExistence type="predicted"/>
<feature type="transmembrane region" description="Helical" evidence="10">
    <location>
        <begin position="167"/>
        <end position="188"/>
    </location>
</feature>
<keyword evidence="17" id="KW-1185">Reference proteome</keyword>
<comment type="subcellular location">
    <subcellularLocation>
        <location evidence="1">Cell membrane</location>
        <topology evidence="1">Multi-pass membrane protein</topology>
    </subcellularLocation>
    <subcellularLocation>
        <location evidence="9">Membrane</location>
        <topology evidence="9">Multi-pass membrane protein</topology>
    </subcellularLocation>
</comment>
<feature type="transmembrane region" description="Helical" evidence="10">
    <location>
        <begin position="503"/>
        <end position="524"/>
    </location>
</feature>
<evidence type="ECO:0000313" key="18">
    <source>
        <dbReference type="Proteomes" id="UP000544107"/>
    </source>
</evidence>
<reference evidence="16 17" key="1">
    <citation type="submission" date="2016-09" db="EMBL/GenBank/DDBJ databases">
        <title>Rhizobium oryziradicis sp. nov., isolated from the root of rice.</title>
        <authorList>
            <person name="Zhao J."/>
            <person name="Zhang X."/>
        </authorList>
    </citation>
    <scope>NUCLEOTIDE SEQUENCE [LARGE SCALE GENOMIC DNA]</scope>
    <source>
        <strain evidence="16 17">14971</strain>
    </source>
</reference>
<dbReference type="OrthoDB" id="9811798at2"/>
<accession>A0A1Q8ZZH7</accession>
<dbReference type="GO" id="GO:0006811">
    <property type="term" value="P:monoatomic ion transport"/>
    <property type="evidence" value="ECO:0007669"/>
    <property type="project" value="UniProtKB-KW"/>
</dbReference>
<feature type="transmembrane region" description="Helical" evidence="10">
    <location>
        <begin position="688"/>
        <end position="708"/>
    </location>
</feature>
<name>A0A1Q8ZZH7_9HYPH</name>
<feature type="transmembrane region" description="Helical" evidence="10">
    <location>
        <begin position="138"/>
        <end position="155"/>
    </location>
</feature>
<keyword evidence="8 10" id="KW-0472">Membrane</keyword>
<evidence type="ECO:0000256" key="2">
    <source>
        <dbReference type="ARBA" id="ARBA00022448"/>
    </source>
</evidence>
<dbReference type="EMBL" id="JACIED010000002">
    <property type="protein sequence ID" value="MBB4007260.1"/>
    <property type="molecule type" value="Genomic_DNA"/>
</dbReference>
<feature type="transmembrane region" description="Helical" evidence="10">
    <location>
        <begin position="373"/>
        <end position="392"/>
    </location>
</feature>
<dbReference type="Pfam" id="PF00662">
    <property type="entry name" value="Proton_antipo_N"/>
    <property type="match status" value="1"/>
</dbReference>
<feature type="transmembrane region" description="Helical" evidence="10">
    <location>
        <begin position="604"/>
        <end position="622"/>
    </location>
</feature>
<protein>
    <submittedName>
        <fullName evidence="15">Multicomponent Na+:H+ antiporter subunit A</fullName>
    </submittedName>
    <submittedName>
        <fullName evidence="16">Na(+)/H(+) antiporter subunit A</fullName>
    </submittedName>
</protein>
<dbReference type="Proteomes" id="UP000185598">
    <property type="component" value="Unassembled WGS sequence"/>
</dbReference>
<feature type="domain" description="MrpA C-terminal/MbhD" evidence="13">
    <location>
        <begin position="614"/>
        <end position="677"/>
    </location>
</feature>
<feature type="transmembrane region" description="Helical" evidence="10">
    <location>
        <begin position="629"/>
        <end position="650"/>
    </location>
</feature>
<keyword evidence="4" id="KW-1003">Cell membrane</keyword>
<dbReference type="Pfam" id="PF00361">
    <property type="entry name" value="Proton_antipo_M"/>
    <property type="match status" value="1"/>
</dbReference>
<evidence type="ECO:0000256" key="9">
    <source>
        <dbReference type="RuleBase" id="RU000320"/>
    </source>
</evidence>
<evidence type="ECO:0000256" key="3">
    <source>
        <dbReference type="ARBA" id="ARBA00022449"/>
    </source>
</evidence>
<feature type="domain" description="NADH-Ubiquinone oxidoreductase (complex I) chain 5 N-terminal" evidence="12">
    <location>
        <begin position="70"/>
        <end position="115"/>
    </location>
</feature>
<dbReference type="STRING" id="887144.BJF91_05055"/>
<feature type="transmembrane region" description="Helical" evidence="10">
    <location>
        <begin position="115"/>
        <end position="132"/>
    </location>
</feature>
<evidence type="ECO:0000256" key="7">
    <source>
        <dbReference type="ARBA" id="ARBA00023065"/>
    </source>
</evidence>
<keyword evidence="3" id="KW-0050">Antiport</keyword>
<evidence type="ECO:0000256" key="10">
    <source>
        <dbReference type="SAM" id="Phobius"/>
    </source>
</evidence>
<evidence type="ECO:0000256" key="8">
    <source>
        <dbReference type="ARBA" id="ARBA00023136"/>
    </source>
</evidence>
<feature type="transmembrane region" description="Helical" evidence="10">
    <location>
        <begin position="454"/>
        <end position="476"/>
    </location>
</feature>